<dbReference type="OrthoDB" id="464443at2"/>
<evidence type="ECO:0000313" key="2">
    <source>
        <dbReference type="Proteomes" id="UP000016960"/>
    </source>
</evidence>
<reference evidence="1 2" key="1">
    <citation type="submission" date="2013-05" db="EMBL/GenBank/DDBJ databases">
        <title>Draft genome sequence of Rubidibacter lacunae KORDI 51-2.</title>
        <authorList>
            <person name="Choi D.H."/>
            <person name="Noh J.H."/>
            <person name="Kwon K.-K."/>
            <person name="Lee J.-H."/>
            <person name="Ryu J.-Y."/>
        </authorList>
    </citation>
    <scope>NUCLEOTIDE SEQUENCE [LARGE SCALE GENOMIC DNA]</scope>
    <source>
        <strain evidence="1 2">KORDI 51-2</strain>
    </source>
</reference>
<dbReference type="GO" id="GO:0003677">
    <property type="term" value="F:DNA binding"/>
    <property type="evidence" value="ECO:0007669"/>
    <property type="project" value="InterPro"/>
</dbReference>
<dbReference type="Proteomes" id="UP000016960">
    <property type="component" value="Unassembled WGS sequence"/>
</dbReference>
<proteinExistence type="predicted"/>
<protein>
    <recommendedName>
        <fullName evidence="3">DUF1818 domain-containing protein</fullName>
    </recommendedName>
</protein>
<dbReference type="eggNOG" id="ENOG50316YV">
    <property type="taxonomic scope" value="Bacteria"/>
</dbReference>
<dbReference type="RefSeq" id="WP_022608507.1">
    <property type="nucleotide sequence ID" value="NZ_ASSJ01000076.1"/>
</dbReference>
<dbReference type="InterPro" id="IPR014947">
    <property type="entry name" value="DUF1818"/>
</dbReference>
<sequence length="130" mass="14780">MPRERASGSCERILRRGPGWRLGWDPHAERYLGLIGTDDWAIELTEPELDDFCRLLAELDETIRQLANVLMDAEQVTCELESELLWLEAEGYPHAYTLRAIFTGDRRCEGSWTAASIPGLVHAVRGLHVF</sequence>
<evidence type="ECO:0008006" key="3">
    <source>
        <dbReference type="Google" id="ProtNLM"/>
    </source>
</evidence>
<dbReference type="InterPro" id="IPR009044">
    <property type="entry name" value="ssDNA-bd_transcriptional_reg"/>
</dbReference>
<accession>U5DIG6</accession>
<dbReference type="PATRIC" id="fig|582515.4.peg.3282"/>
<dbReference type="Gene3D" id="2.30.31.10">
    <property type="entry name" value="Transcriptional Coactivator Pc4, Chain A"/>
    <property type="match status" value="1"/>
</dbReference>
<name>U5DIG6_9CHRO</name>
<dbReference type="SUPFAM" id="SSF54447">
    <property type="entry name" value="ssDNA-binding transcriptional regulator domain"/>
    <property type="match status" value="1"/>
</dbReference>
<gene>
    <name evidence="1" type="ORF">KR51_00029260</name>
</gene>
<keyword evidence="2" id="KW-1185">Reference proteome</keyword>
<dbReference type="AlphaFoldDB" id="U5DIG6"/>
<comment type="caution">
    <text evidence="1">The sequence shown here is derived from an EMBL/GenBank/DDBJ whole genome shotgun (WGS) entry which is preliminary data.</text>
</comment>
<dbReference type="STRING" id="582515.KR51_00029260"/>
<dbReference type="Pfam" id="PF08848">
    <property type="entry name" value="DUF1818"/>
    <property type="match status" value="1"/>
</dbReference>
<dbReference type="EMBL" id="ASSJ01000076">
    <property type="protein sequence ID" value="ERN40389.1"/>
    <property type="molecule type" value="Genomic_DNA"/>
</dbReference>
<evidence type="ECO:0000313" key="1">
    <source>
        <dbReference type="EMBL" id="ERN40389.1"/>
    </source>
</evidence>
<organism evidence="1 2">
    <name type="scientific">Rubidibacter lacunae KORDI 51-2</name>
    <dbReference type="NCBI Taxonomy" id="582515"/>
    <lineage>
        <taxon>Bacteria</taxon>
        <taxon>Bacillati</taxon>
        <taxon>Cyanobacteriota</taxon>
        <taxon>Cyanophyceae</taxon>
        <taxon>Oscillatoriophycideae</taxon>
        <taxon>Chroococcales</taxon>
        <taxon>Aphanothecaceae</taxon>
        <taxon>Rubidibacter</taxon>
    </lineage>
</organism>
<dbReference type="InParanoid" id="U5DIG6"/>
<dbReference type="GO" id="GO:0006355">
    <property type="term" value="P:regulation of DNA-templated transcription"/>
    <property type="evidence" value="ECO:0007669"/>
    <property type="project" value="InterPro"/>
</dbReference>